<evidence type="ECO:0000256" key="1">
    <source>
        <dbReference type="SAM" id="MobiDB-lite"/>
    </source>
</evidence>
<keyword evidence="2" id="KW-0472">Membrane</keyword>
<reference evidence="3 4" key="1">
    <citation type="submission" date="2016-07" db="EMBL/GenBank/DDBJ databases">
        <title>Multiple horizontal gene transfer events from other fungi enriched the ability of initially mycotrophic Trichoderma (Ascomycota) to feed on dead plant biomass.</title>
        <authorList>
            <consortium name="DOE Joint Genome Institute"/>
            <person name="Aerts A."/>
            <person name="Atanasova L."/>
            <person name="Chenthamara K."/>
            <person name="Zhang J."/>
            <person name="Grujic M."/>
            <person name="Henrissat B."/>
            <person name="Kuo A."/>
            <person name="Salamov A."/>
            <person name="Lipzen A."/>
            <person name="Labutti K."/>
            <person name="Barry K."/>
            <person name="Miao Y."/>
            <person name="Rahimi M.J."/>
            <person name="Shen Q."/>
            <person name="Grigoriev I.V."/>
            <person name="Kubicek C.P."/>
            <person name="Druzhinina I.S."/>
        </authorList>
    </citation>
    <scope>NUCLEOTIDE SEQUENCE [LARGE SCALE GENOMIC DNA]</scope>
    <source>
        <strain evidence="3 4">CBS 433.97</strain>
    </source>
</reference>
<protein>
    <submittedName>
        <fullName evidence="3">Uncharacterized protein</fullName>
    </submittedName>
</protein>
<keyword evidence="2" id="KW-0812">Transmembrane</keyword>
<dbReference type="Proteomes" id="UP000240493">
    <property type="component" value="Unassembled WGS sequence"/>
</dbReference>
<name>A0A2T3ZH22_TRIA4</name>
<feature type="region of interest" description="Disordered" evidence="1">
    <location>
        <begin position="59"/>
        <end position="83"/>
    </location>
</feature>
<evidence type="ECO:0000313" key="4">
    <source>
        <dbReference type="Proteomes" id="UP000240493"/>
    </source>
</evidence>
<evidence type="ECO:0000256" key="2">
    <source>
        <dbReference type="SAM" id="Phobius"/>
    </source>
</evidence>
<gene>
    <name evidence="3" type="ORF">M441DRAFT_55179</name>
</gene>
<evidence type="ECO:0000313" key="3">
    <source>
        <dbReference type="EMBL" id="PTB44101.1"/>
    </source>
</evidence>
<accession>A0A2T3ZH22</accession>
<dbReference type="AlphaFoldDB" id="A0A2T3ZH22"/>
<keyword evidence="2" id="KW-1133">Transmembrane helix</keyword>
<feature type="transmembrane region" description="Helical" evidence="2">
    <location>
        <begin position="36"/>
        <end position="54"/>
    </location>
</feature>
<dbReference type="EMBL" id="KZ679258">
    <property type="protein sequence ID" value="PTB44101.1"/>
    <property type="molecule type" value="Genomic_DNA"/>
</dbReference>
<feature type="transmembrane region" description="Helical" evidence="2">
    <location>
        <begin position="12"/>
        <end position="30"/>
    </location>
</feature>
<proteinExistence type="predicted"/>
<feature type="compositionally biased region" description="Basic and acidic residues" evidence="1">
    <location>
        <begin position="59"/>
        <end position="70"/>
    </location>
</feature>
<organism evidence="3 4">
    <name type="scientific">Trichoderma asperellum (strain ATCC 204424 / CBS 433.97 / NBRC 101777)</name>
    <dbReference type="NCBI Taxonomy" id="1042311"/>
    <lineage>
        <taxon>Eukaryota</taxon>
        <taxon>Fungi</taxon>
        <taxon>Dikarya</taxon>
        <taxon>Ascomycota</taxon>
        <taxon>Pezizomycotina</taxon>
        <taxon>Sordariomycetes</taxon>
        <taxon>Hypocreomycetidae</taxon>
        <taxon>Hypocreales</taxon>
        <taxon>Hypocreaceae</taxon>
        <taxon>Trichoderma</taxon>
    </lineage>
</organism>
<keyword evidence="4" id="KW-1185">Reference proteome</keyword>
<sequence>MGLGIDATVELWVVCMINNYGIAALFLGLMQARNSSSFPLLWTSIPRYVILFIVGSKEKKRVEKGDKNETTGDGSKTGGERRNQRYWLGMKETHNGLLVQLLDSRPGEVFVVASRIAR</sequence>